<dbReference type="InterPro" id="IPR000008">
    <property type="entry name" value="C2_dom"/>
</dbReference>
<evidence type="ECO:0000256" key="1">
    <source>
        <dbReference type="SAM" id="MobiDB-lite"/>
    </source>
</evidence>
<dbReference type="SMART" id="SM00239">
    <property type="entry name" value="C2"/>
    <property type="match status" value="1"/>
</dbReference>
<dbReference type="CDD" id="cd00276">
    <property type="entry name" value="C2B_Synaptotagmin"/>
    <property type="match status" value="1"/>
</dbReference>
<dbReference type="GO" id="GO:0000149">
    <property type="term" value="F:SNARE binding"/>
    <property type="evidence" value="ECO:0007669"/>
    <property type="project" value="TreeGrafter"/>
</dbReference>
<dbReference type="Proteomes" id="UP001458880">
    <property type="component" value="Unassembled WGS sequence"/>
</dbReference>
<dbReference type="GO" id="GO:0070382">
    <property type="term" value="C:exocytic vesicle"/>
    <property type="evidence" value="ECO:0007669"/>
    <property type="project" value="TreeGrafter"/>
</dbReference>
<dbReference type="GO" id="GO:0017156">
    <property type="term" value="P:calcium-ion regulated exocytosis"/>
    <property type="evidence" value="ECO:0007669"/>
    <property type="project" value="TreeGrafter"/>
</dbReference>
<accession>A0AAW1MK71</accession>
<dbReference type="PROSITE" id="PS50004">
    <property type="entry name" value="C2"/>
    <property type="match status" value="1"/>
</dbReference>
<evidence type="ECO:0000259" key="2">
    <source>
        <dbReference type="PROSITE" id="PS50004"/>
    </source>
</evidence>
<evidence type="ECO:0000313" key="4">
    <source>
        <dbReference type="Proteomes" id="UP001458880"/>
    </source>
</evidence>
<dbReference type="Gene3D" id="2.60.40.150">
    <property type="entry name" value="C2 domain"/>
    <property type="match status" value="2"/>
</dbReference>
<organism evidence="3 4">
    <name type="scientific">Popillia japonica</name>
    <name type="common">Japanese beetle</name>
    <dbReference type="NCBI Taxonomy" id="7064"/>
    <lineage>
        <taxon>Eukaryota</taxon>
        <taxon>Metazoa</taxon>
        <taxon>Ecdysozoa</taxon>
        <taxon>Arthropoda</taxon>
        <taxon>Hexapoda</taxon>
        <taxon>Insecta</taxon>
        <taxon>Pterygota</taxon>
        <taxon>Neoptera</taxon>
        <taxon>Endopterygota</taxon>
        <taxon>Coleoptera</taxon>
        <taxon>Polyphaga</taxon>
        <taxon>Scarabaeiformia</taxon>
        <taxon>Scarabaeidae</taxon>
        <taxon>Rutelinae</taxon>
        <taxon>Popillia</taxon>
    </lineage>
</organism>
<gene>
    <name evidence="3" type="ORF">QE152_g5566</name>
</gene>
<keyword evidence="4" id="KW-1185">Reference proteome</keyword>
<name>A0AAW1MK71_POPJA</name>
<sequence length="452" mass="51214">MTGDDDLESDFLNDDQTIQAVVETETLENSVTEESEDIGGEKSSSVGSDVFDYDRFSRNDVVGEVRMSMDEFDVTSSIEVWGEITKNKKPPEELQEVLLSLSYLPSAERLTVVLLKARNLFLPQDKDNIDPFVKVYLVVNGKRVKKKKSAARKGTINPVWNEALTFSLSSCNLNNAAIEVCVMDQGNDLIGTNPLIGGCLIGPKESGAEKDHWIDMTQSPRKAVACWHTLRCSSQEACSFFSLLQELYNFFTASTQHCKLLQIHFTVKCLSTTRWSARADVLQIHFTVKCLSTTRWSARADACKNVHESWNEIHGALVSIENDTQQKRTVICEAKGIHMKMERLETAFMTVFWGFLQDHMNSTNKKLQSVEIDTTIVIELYDVLIHFIGETRANFDNFENTAKNLSLVQEYEKDFRRKRNHKLLSGETNTGEVSQLMNGRETLRITTFFGNN</sequence>
<dbReference type="GO" id="GO:0005544">
    <property type="term" value="F:calcium-dependent phospholipid binding"/>
    <property type="evidence" value="ECO:0007669"/>
    <property type="project" value="TreeGrafter"/>
</dbReference>
<dbReference type="GO" id="GO:0001786">
    <property type="term" value="F:phosphatidylserine binding"/>
    <property type="evidence" value="ECO:0007669"/>
    <property type="project" value="TreeGrafter"/>
</dbReference>
<protein>
    <submittedName>
        <fullName evidence="3">C2 domain</fullName>
    </submittedName>
</protein>
<dbReference type="InterPro" id="IPR035892">
    <property type="entry name" value="C2_domain_sf"/>
</dbReference>
<dbReference type="PANTHER" id="PTHR10024:SF378">
    <property type="entry name" value="SYNAPTOTAGMIN BETA, ISOFORM D"/>
    <property type="match status" value="1"/>
</dbReference>
<dbReference type="PANTHER" id="PTHR10024">
    <property type="entry name" value="SYNAPTOTAGMIN"/>
    <property type="match status" value="1"/>
</dbReference>
<dbReference type="EMBL" id="JASPKY010000034">
    <property type="protein sequence ID" value="KAK9747131.1"/>
    <property type="molecule type" value="Genomic_DNA"/>
</dbReference>
<comment type="caution">
    <text evidence="3">The sequence shown here is derived from an EMBL/GenBank/DDBJ whole genome shotgun (WGS) entry which is preliminary data.</text>
</comment>
<feature type="region of interest" description="Disordered" evidence="1">
    <location>
        <begin position="23"/>
        <end position="45"/>
    </location>
</feature>
<dbReference type="GO" id="GO:0030276">
    <property type="term" value="F:clathrin binding"/>
    <property type="evidence" value="ECO:0007669"/>
    <property type="project" value="TreeGrafter"/>
</dbReference>
<dbReference type="AlphaFoldDB" id="A0AAW1MK71"/>
<dbReference type="GO" id="GO:0005509">
    <property type="term" value="F:calcium ion binding"/>
    <property type="evidence" value="ECO:0007669"/>
    <property type="project" value="TreeGrafter"/>
</dbReference>
<reference evidence="3 4" key="1">
    <citation type="journal article" date="2024" name="BMC Genomics">
        <title>De novo assembly and annotation of Popillia japonica's genome with initial clues to its potential as an invasive pest.</title>
        <authorList>
            <person name="Cucini C."/>
            <person name="Boschi S."/>
            <person name="Funari R."/>
            <person name="Cardaioli E."/>
            <person name="Iannotti N."/>
            <person name="Marturano G."/>
            <person name="Paoli F."/>
            <person name="Bruttini M."/>
            <person name="Carapelli A."/>
            <person name="Frati F."/>
            <person name="Nardi F."/>
        </authorList>
    </citation>
    <scope>NUCLEOTIDE SEQUENCE [LARGE SCALE GENOMIC DNA]</scope>
    <source>
        <strain evidence="3">DMR45628</strain>
    </source>
</reference>
<evidence type="ECO:0000313" key="3">
    <source>
        <dbReference type="EMBL" id="KAK9747131.1"/>
    </source>
</evidence>
<dbReference type="SUPFAM" id="SSF49562">
    <property type="entry name" value="C2 domain (Calcium/lipid-binding domain, CaLB)"/>
    <property type="match status" value="2"/>
</dbReference>
<dbReference type="GO" id="GO:0005886">
    <property type="term" value="C:plasma membrane"/>
    <property type="evidence" value="ECO:0007669"/>
    <property type="project" value="TreeGrafter"/>
</dbReference>
<dbReference type="Pfam" id="PF00168">
    <property type="entry name" value="C2"/>
    <property type="match status" value="2"/>
</dbReference>
<proteinExistence type="predicted"/>
<feature type="domain" description="C2" evidence="2">
    <location>
        <begin position="90"/>
        <end position="228"/>
    </location>
</feature>